<name>D2A040_TRICA</name>
<reference evidence="1 2" key="1">
    <citation type="journal article" date="2008" name="Nature">
        <title>The genome of the model beetle and pest Tribolium castaneum.</title>
        <authorList>
            <consortium name="Tribolium Genome Sequencing Consortium"/>
            <person name="Richards S."/>
            <person name="Gibbs R.A."/>
            <person name="Weinstock G.M."/>
            <person name="Brown S.J."/>
            <person name="Denell R."/>
            <person name="Beeman R.W."/>
            <person name="Gibbs R."/>
            <person name="Beeman R.W."/>
            <person name="Brown S.J."/>
            <person name="Bucher G."/>
            <person name="Friedrich M."/>
            <person name="Grimmelikhuijzen C.J."/>
            <person name="Klingler M."/>
            <person name="Lorenzen M."/>
            <person name="Richards S."/>
            <person name="Roth S."/>
            <person name="Schroder R."/>
            <person name="Tautz D."/>
            <person name="Zdobnov E.M."/>
            <person name="Muzny D."/>
            <person name="Gibbs R.A."/>
            <person name="Weinstock G.M."/>
            <person name="Attaway T."/>
            <person name="Bell S."/>
            <person name="Buhay C.J."/>
            <person name="Chandrabose M.N."/>
            <person name="Chavez D."/>
            <person name="Clerk-Blankenburg K.P."/>
            <person name="Cree A."/>
            <person name="Dao M."/>
            <person name="Davis C."/>
            <person name="Chacko J."/>
            <person name="Dinh H."/>
            <person name="Dugan-Rocha S."/>
            <person name="Fowler G."/>
            <person name="Garner T.T."/>
            <person name="Garnes J."/>
            <person name="Gnirke A."/>
            <person name="Hawes A."/>
            <person name="Hernandez J."/>
            <person name="Hines S."/>
            <person name="Holder M."/>
            <person name="Hume J."/>
            <person name="Jhangiani S.N."/>
            <person name="Joshi V."/>
            <person name="Khan Z.M."/>
            <person name="Jackson L."/>
            <person name="Kovar C."/>
            <person name="Kowis A."/>
            <person name="Lee S."/>
            <person name="Lewis L.R."/>
            <person name="Margolis J."/>
            <person name="Morgan M."/>
            <person name="Nazareth L.V."/>
            <person name="Nguyen N."/>
            <person name="Okwuonu G."/>
            <person name="Parker D."/>
            <person name="Richards S."/>
            <person name="Ruiz S.J."/>
            <person name="Santibanez J."/>
            <person name="Savard J."/>
            <person name="Scherer S.E."/>
            <person name="Schneider B."/>
            <person name="Sodergren E."/>
            <person name="Tautz D."/>
            <person name="Vattahil S."/>
            <person name="Villasana D."/>
            <person name="White C.S."/>
            <person name="Wright R."/>
            <person name="Park Y."/>
            <person name="Beeman R.W."/>
            <person name="Lord J."/>
            <person name="Oppert B."/>
            <person name="Lorenzen M."/>
            <person name="Brown S."/>
            <person name="Wang L."/>
            <person name="Savard J."/>
            <person name="Tautz D."/>
            <person name="Richards S."/>
            <person name="Weinstock G."/>
            <person name="Gibbs R.A."/>
            <person name="Liu Y."/>
            <person name="Worley K."/>
            <person name="Weinstock G."/>
            <person name="Elsik C.G."/>
            <person name="Reese J.T."/>
            <person name="Elhaik E."/>
            <person name="Landan G."/>
            <person name="Graur D."/>
            <person name="Arensburger P."/>
            <person name="Atkinson P."/>
            <person name="Beeman R.W."/>
            <person name="Beidler J."/>
            <person name="Brown S.J."/>
            <person name="Demuth J.P."/>
            <person name="Drury D.W."/>
            <person name="Du Y.Z."/>
            <person name="Fujiwara H."/>
            <person name="Lorenzen M."/>
            <person name="Maselli V."/>
            <person name="Osanai M."/>
            <person name="Park Y."/>
            <person name="Robertson H.M."/>
            <person name="Tu Z."/>
            <person name="Wang J.J."/>
            <person name="Wang S."/>
            <person name="Richards S."/>
            <person name="Song H."/>
            <person name="Zhang L."/>
            <person name="Sodergren E."/>
            <person name="Werner D."/>
            <person name="Stanke M."/>
            <person name="Morgenstern B."/>
            <person name="Solovyev V."/>
            <person name="Kosarev P."/>
            <person name="Brown G."/>
            <person name="Chen H.C."/>
            <person name="Ermolaeva O."/>
            <person name="Hlavina W."/>
            <person name="Kapustin Y."/>
            <person name="Kiryutin B."/>
            <person name="Kitts P."/>
            <person name="Maglott D."/>
            <person name="Pruitt K."/>
            <person name="Sapojnikov V."/>
            <person name="Souvorov A."/>
            <person name="Mackey A.J."/>
            <person name="Waterhouse R.M."/>
            <person name="Wyder S."/>
            <person name="Zdobnov E.M."/>
            <person name="Zdobnov E.M."/>
            <person name="Wyder S."/>
            <person name="Kriventseva E.V."/>
            <person name="Kadowaki T."/>
            <person name="Bork P."/>
            <person name="Aranda M."/>
            <person name="Bao R."/>
            <person name="Beermann A."/>
            <person name="Berns N."/>
            <person name="Bolognesi R."/>
            <person name="Bonneton F."/>
            <person name="Bopp D."/>
            <person name="Brown S.J."/>
            <person name="Bucher G."/>
            <person name="Butts T."/>
            <person name="Chaumot A."/>
            <person name="Denell R.E."/>
            <person name="Ferrier D.E."/>
            <person name="Friedrich M."/>
            <person name="Gordon C.M."/>
            <person name="Jindra M."/>
            <person name="Klingler M."/>
            <person name="Lan Q."/>
            <person name="Lattorff H.M."/>
            <person name="Laudet V."/>
            <person name="von Levetsow C."/>
            <person name="Liu Z."/>
            <person name="Lutz R."/>
            <person name="Lynch J.A."/>
            <person name="da Fonseca R.N."/>
            <person name="Posnien N."/>
            <person name="Reuter R."/>
            <person name="Roth S."/>
            <person name="Savard J."/>
            <person name="Schinko J.B."/>
            <person name="Schmitt C."/>
            <person name="Schoppmeier M."/>
            <person name="Schroder R."/>
            <person name="Shippy T.D."/>
            <person name="Simonnet F."/>
            <person name="Marques-Souza H."/>
            <person name="Tautz D."/>
            <person name="Tomoyasu Y."/>
            <person name="Trauner J."/>
            <person name="Van der Zee M."/>
            <person name="Vervoort M."/>
            <person name="Wittkopp N."/>
            <person name="Wimmer E.A."/>
            <person name="Yang X."/>
            <person name="Jones A.K."/>
            <person name="Sattelle D.B."/>
            <person name="Ebert P.R."/>
            <person name="Nelson D."/>
            <person name="Scott J.G."/>
            <person name="Beeman R.W."/>
            <person name="Muthukrishnan S."/>
            <person name="Kramer K.J."/>
            <person name="Arakane Y."/>
            <person name="Beeman R.W."/>
            <person name="Zhu Q."/>
            <person name="Hogenkamp D."/>
            <person name="Dixit R."/>
            <person name="Oppert B."/>
            <person name="Jiang H."/>
            <person name="Zou Z."/>
            <person name="Marshall J."/>
            <person name="Elpidina E."/>
            <person name="Vinokurov K."/>
            <person name="Oppert C."/>
            <person name="Zou Z."/>
            <person name="Evans J."/>
            <person name="Lu Z."/>
            <person name="Zhao P."/>
            <person name="Sumathipala N."/>
            <person name="Altincicek B."/>
            <person name="Vilcinskas A."/>
            <person name="Williams M."/>
            <person name="Hultmark D."/>
            <person name="Hetru C."/>
            <person name="Jiang H."/>
            <person name="Grimmelikhuijzen C.J."/>
            <person name="Hauser F."/>
            <person name="Cazzamali G."/>
            <person name="Williamson M."/>
            <person name="Park Y."/>
            <person name="Li B."/>
            <person name="Tanaka Y."/>
            <person name="Predel R."/>
            <person name="Neupert S."/>
            <person name="Schachtner J."/>
            <person name="Verleyen P."/>
            <person name="Raible F."/>
            <person name="Bork P."/>
            <person name="Friedrich M."/>
            <person name="Walden K.K."/>
            <person name="Robertson H.M."/>
            <person name="Angeli S."/>
            <person name="Foret S."/>
            <person name="Bucher G."/>
            <person name="Schuetz S."/>
            <person name="Maleszka R."/>
            <person name="Wimmer E.A."/>
            <person name="Beeman R.W."/>
            <person name="Lorenzen M."/>
            <person name="Tomoyasu Y."/>
            <person name="Miller S.C."/>
            <person name="Grossmann D."/>
            <person name="Bucher G."/>
        </authorList>
    </citation>
    <scope>NUCLEOTIDE SEQUENCE [LARGE SCALE GENOMIC DNA]</scope>
    <source>
        <strain evidence="1 2">Georgia GA2</strain>
    </source>
</reference>
<gene>
    <name evidence="1" type="primary">GLEAN_08152</name>
    <name evidence="1" type="ORF">TcasGA2_TC008152</name>
</gene>
<dbReference type="Proteomes" id="UP000007266">
    <property type="component" value="Linkage group 4"/>
</dbReference>
<proteinExistence type="predicted"/>
<dbReference type="InParanoid" id="D2A040"/>
<dbReference type="HOGENOM" id="CLU_1621161_0_0_1"/>
<protein>
    <submittedName>
        <fullName evidence="1">Uncharacterized protein</fullName>
    </submittedName>
</protein>
<accession>D2A040</accession>
<keyword evidence="2" id="KW-1185">Reference proteome</keyword>
<reference evidence="1 2" key="2">
    <citation type="journal article" date="2010" name="Nucleic Acids Res.">
        <title>BeetleBase in 2010: revisions to provide comprehensive genomic information for Tribolium castaneum.</title>
        <authorList>
            <person name="Kim H.S."/>
            <person name="Murphy T."/>
            <person name="Xia J."/>
            <person name="Caragea D."/>
            <person name="Park Y."/>
            <person name="Beeman R.W."/>
            <person name="Lorenzen M.D."/>
            <person name="Butcher S."/>
            <person name="Manak J.R."/>
            <person name="Brown S.J."/>
        </authorList>
    </citation>
    <scope>GENOME REANNOTATION</scope>
    <source>
        <strain evidence="1 2">Georgia GA2</strain>
    </source>
</reference>
<sequence>MTTNFKELCVTDSYWALSNPLLLTPFVSLCLEIDHASPIFVRFPLIKDLPLDLVLSPARTLIDEAIETNPTSKGVYAIWNGKSANLDTPGNITPGVVVPHLFLHVIHMNVGKEQVLFTAARSQKGLIAAHFLDARPLFLCQPTVASLTPLMYLFAWNPTSKKRF</sequence>
<evidence type="ECO:0000313" key="2">
    <source>
        <dbReference type="Proteomes" id="UP000007266"/>
    </source>
</evidence>
<dbReference type="AlphaFoldDB" id="D2A040"/>
<evidence type="ECO:0000313" key="1">
    <source>
        <dbReference type="EMBL" id="EFA02464.1"/>
    </source>
</evidence>
<organism evidence="1 2">
    <name type="scientific">Tribolium castaneum</name>
    <name type="common">Red flour beetle</name>
    <dbReference type="NCBI Taxonomy" id="7070"/>
    <lineage>
        <taxon>Eukaryota</taxon>
        <taxon>Metazoa</taxon>
        <taxon>Ecdysozoa</taxon>
        <taxon>Arthropoda</taxon>
        <taxon>Hexapoda</taxon>
        <taxon>Insecta</taxon>
        <taxon>Pterygota</taxon>
        <taxon>Neoptera</taxon>
        <taxon>Endopterygota</taxon>
        <taxon>Coleoptera</taxon>
        <taxon>Polyphaga</taxon>
        <taxon>Cucujiformia</taxon>
        <taxon>Tenebrionidae</taxon>
        <taxon>Tenebrionidae incertae sedis</taxon>
        <taxon>Tribolium</taxon>
    </lineage>
</organism>
<dbReference type="EMBL" id="KQ971338">
    <property type="protein sequence ID" value="EFA02464.1"/>
    <property type="molecule type" value="Genomic_DNA"/>
</dbReference>